<keyword evidence="12 15" id="KW-0472">Membrane</keyword>
<dbReference type="AlphaFoldDB" id="A0A011NE33"/>
<feature type="transmembrane region" description="Helical" evidence="15">
    <location>
        <begin position="98"/>
        <end position="120"/>
    </location>
</feature>
<dbReference type="STRING" id="1122190.GCA_000621105_01162"/>
<reference evidence="16 17" key="1">
    <citation type="journal article" date="2014" name="Genome Announc.">
        <title>Genome Sequence of a Presumptive Mannheimia haemolytica Strain with an A1/A6-Cross-Reactive Serotype from a White-Tailed Deer (Odocoileus virginianus).</title>
        <authorList>
            <person name="Lawrence P.K."/>
            <person name="Bey R.F."/>
            <person name="Wiener B."/>
            <person name="Kittichotirat W."/>
            <person name="Bumgarner R.E."/>
        </authorList>
    </citation>
    <scope>NUCLEOTIDE SEQUENCE [LARGE SCALE GENOMIC DNA]</scope>
    <source>
        <strain evidence="16 17">PKL10</strain>
    </source>
</reference>
<organism evidence="16 17">
    <name type="scientific">Mannheimia granulomatis</name>
    <dbReference type="NCBI Taxonomy" id="85402"/>
    <lineage>
        <taxon>Bacteria</taxon>
        <taxon>Pseudomonadati</taxon>
        <taxon>Pseudomonadota</taxon>
        <taxon>Gammaproteobacteria</taxon>
        <taxon>Pasteurellales</taxon>
        <taxon>Pasteurellaceae</taxon>
        <taxon>Mannheimia</taxon>
    </lineage>
</organism>
<proteinExistence type="inferred from homology"/>
<evidence type="ECO:0000256" key="12">
    <source>
        <dbReference type="ARBA" id="ARBA00023136"/>
    </source>
</evidence>
<sequence>MSSSPKNYNSSYNNKFITMCITAVITAVSSTLCCIAPLIYLLFGISSPWLMELNQLEFLQIPMLILSLCAFGYGFWLLNFSNKIICTKYFSRKTLVILYWVVFVIVMFFLTYPYVLPYILEMWGGE</sequence>
<evidence type="ECO:0000313" key="17">
    <source>
        <dbReference type="Proteomes" id="UP000054123"/>
    </source>
</evidence>
<keyword evidence="8 15" id="KW-0812">Transmembrane</keyword>
<evidence type="ECO:0000256" key="5">
    <source>
        <dbReference type="ARBA" id="ARBA00022466"/>
    </source>
</evidence>
<evidence type="ECO:0000256" key="9">
    <source>
        <dbReference type="ARBA" id="ARBA00022723"/>
    </source>
</evidence>
<evidence type="ECO:0000256" key="8">
    <source>
        <dbReference type="ARBA" id="ARBA00022692"/>
    </source>
</evidence>
<comment type="caution">
    <text evidence="16">The sequence shown here is derived from an EMBL/GenBank/DDBJ whole genome shotgun (WGS) entry which is preliminary data.</text>
</comment>
<dbReference type="Gene3D" id="1.10.287.910">
    <property type="entry name" value="bacterial mercury transporter, merf"/>
    <property type="match status" value="1"/>
</dbReference>
<name>A0A011NE33_9PAST</name>
<dbReference type="PATRIC" id="fig|1450449.3.peg.507"/>
<evidence type="ECO:0000256" key="7">
    <source>
        <dbReference type="ARBA" id="ARBA00022519"/>
    </source>
</evidence>
<feature type="transmembrane region" description="Helical" evidence="15">
    <location>
        <begin position="21"/>
        <end position="46"/>
    </location>
</feature>
<dbReference type="Pfam" id="PF02411">
    <property type="entry name" value="MerT"/>
    <property type="match status" value="1"/>
</dbReference>
<keyword evidence="10" id="KW-0476">Mercury</keyword>
<evidence type="ECO:0000256" key="1">
    <source>
        <dbReference type="ARBA" id="ARBA00004429"/>
    </source>
</evidence>
<comment type="function">
    <text evidence="14">Involved in mercury resistance. Probably transfers a mercuric ion from the periplasmic Hg(2+)-binding protein MerP to the cytoplasmic mercuric reductase MerA.</text>
</comment>
<dbReference type="Proteomes" id="UP000054123">
    <property type="component" value="Unassembled WGS sequence"/>
</dbReference>
<keyword evidence="6" id="KW-1003">Cell membrane</keyword>
<feature type="transmembrane region" description="Helical" evidence="15">
    <location>
        <begin position="58"/>
        <end position="78"/>
    </location>
</feature>
<keyword evidence="17" id="KW-1185">Reference proteome</keyword>
<dbReference type="GO" id="GO:0005886">
    <property type="term" value="C:plasma membrane"/>
    <property type="evidence" value="ECO:0007669"/>
    <property type="project" value="UniProtKB-SubCell"/>
</dbReference>
<accession>A0A011NE33</accession>
<evidence type="ECO:0000256" key="11">
    <source>
        <dbReference type="ARBA" id="ARBA00022989"/>
    </source>
</evidence>
<evidence type="ECO:0000256" key="14">
    <source>
        <dbReference type="ARBA" id="ARBA00045720"/>
    </source>
</evidence>
<protein>
    <recommendedName>
        <fullName evidence="3">Mercuric transport protein MerT</fullName>
    </recommendedName>
    <alternativeName>
        <fullName evidence="13">Mercury ion transport protein</fullName>
    </alternativeName>
</protein>
<dbReference type="EMBL" id="JANJ01000002">
    <property type="protein sequence ID" value="EXI62685.1"/>
    <property type="molecule type" value="Genomic_DNA"/>
</dbReference>
<keyword evidence="7" id="KW-0997">Cell inner membrane</keyword>
<comment type="subcellular location">
    <subcellularLocation>
        <location evidence="1">Cell inner membrane</location>
        <topology evidence="1">Multi-pass membrane protein</topology>
    </subcellularLocation>
</comment>
<evidence type="ECO:0000256" key="6">
    <source>
        <dbReference type="ARBA" id="ARBA00022475"/>
    </source>
</evidence>
<evidence type="ECO:0000256" key="13">
    <source>
        <dbReference type="ARBA" id="ARBA00030934"/>
    </source>
</evidence>
<keyword evidence="4" id="KW-0813">Transport</keyword>
<evidence type="ECO:0000256" key="2">
    <source>
        <dbReference type="ARBA" id="ARBA00008224"/>
    </source>
</evidence>
<dbReference type="RefSeq" id="WP_042801737.1">
    <property type="nucleotide sequence ID" value="NZ_AVSP01000006.1"/>
</dbReference>
<evidence type="ECO:0000256" key="10">
    <source>
        <dbReference type="ARBA" id="ARBA00022914"/>
    </source>
</evidence>
<evidence type="ECO:0000256" key="4">
    <source>
        <dbReference type="ARBA" id="ARBA00022448"/>
    </source>
</evidence>
<dbReference type="GO" id="GO:0046872">
    <property type="term" value="F:metal ion binding"/>
    <property type="evidence" value="ECO:0007669"/>
    <property type="project" value="UniProtKB-KW"/>
</dbReference>
<evidence type="ECO:0000256" key="15">
    <source>
        <dbReference type="SAM" id="Phobius"/>
    </source>
</evidence>
<keyword evidence="9" id="KW-0479">Metal-binding</keyword>
<evidence type="ECO:0000313" key="16">
    <source>
        <dbReference type="EMBL" id="EXI62685.1"/>
    </source>
</evidence>
<dbReference type="InterPro" id="IPR003457">
    <property type="entry name" value="Transprt_MerT"/>
</dbReference>
<keyword evidence="5" id="KW-0475">Mercuric resistance</keyword>
<dbReference type="OrthoDB" id="6497167at2"/>
<dbReference type="GO" id="GO:0015097">
    <property type="term" value="F:mercury ion transmembrane transporter activity"/>
    <property type="evidence" value="ECO:0007669"/>
    <property type="project" value="InterPro"/>
</dbReference>
<comment type="similarity">
    <text evidence="2">Belongs to the MerT family.</text>
</comment>
<evidence type="ECO:0000256" key="3">
    <source>
        <dbReference type="ARBA" id="ARBA00017053"/>
    </source>
</evidence>
<gene>
    <name evidence="16" type="ORF">AK33_02710</name>
</gene>
<keyword evidence="11 15" id="KW-1133">Transmembrane helix</keyword>